<name>A0A553QLR9_9TELE</name>
<organism evidence="1 2">
    <name type="scientific">Danionella cerebrum</name>
    <dbReference type="NCBI Taxonomy" id="2873325"/>
    <lineage>
        <taxon>Eukaryota</taxon>
        <taxon>Metazoa</taxon>
        <taxon>Chordata</taxon>
        <taxon>Craniata</taxon>
        <taxon>Vertebrata</taxon>
        <taxon>Euteleostomi</taxon>
        <taxon>Actinopterygii</taxon>
        <taxon>Neopterygii</taxon>
        <taxon>Teleostei</taxon>
        <taxon>Ostariophysi</taxon>
        <taxon>Cypriniformes</taxon>
        <taxon>Danionidae</taxon>
        <taxon>Danioninae</taxon>
        <taxon>Danionella</taxon>
    </lineage>
</organism>
<evidence type="ECO:0000313" key="2">
    <source>
        <dbReference type="Proteomes" id="UP000316079"/>
    </source>
</evidence>
<gene>
    <name evidence="1" type="ORF">DNTS_022182</name>
</gene>
<comment type="caution">
    <text evidence="1">The sequence shown here is derived from an EMBL/GenBank/DDBJ whole genome shotgun (WGS) entry which is preliminary data.</text>
</comment>
<protein>
    <submittedName>
        <fullName evidence="1">Uncharacterized protein</fullName>
    </submittedName>
</protein>
<evidence type="ECO:0000313" key="1">
    <source>
        <dbReference type="EMBL" id="TRY90944.1"/>
    </source>
</evidence>
<dbReference type="AlphaFoldDB" id="A0A553QLR9"/>
<dbReference type="Proteomes" id="UP000316079">
    <property type="component" value="Unassembled WGS sequence"/>
</dbReference>
<keyword evidence="2" id="KW-1185">Reference proteome</keyword>
<sequence>MMFFSLWREMISRLRSKSSRLRKMEM</sequence>
<proteinExistence type="predicted"/>
<reference evidence="1 2" key="1">
    <citation type="journal article" date="2019" name="Sci. Data">
        <title>Hybrid genome assembly and annotation of Danionella translucida.</title>
        <authorList>
            <person name="Kadobianskyi M."/>
            <person name="Schulze L."/>
            <person name="Schuelke M."/>
            <person name="Judkewitz B."/>
        </authorList>
    </citation>
    <scope>NUCLEOTIDE SEQUENCE [LARGE SCALE GENOMIC DNA]</scope>
    <source>
        <strain evidence="1 2">Bolton</strain>
    </source>
</reference>
<dbReference type="EMBL" id="SRMA01025787">
    <property type="protein sequence ID" value="TRY90944.1"/>
    <property type="molecule type" value="Genomic_DNA"/>
</dbReference>
<accession>A0A553QLR9</accession>